<dbReference type="EMBL" id="VHLH01000015">
    <property type="protein sequence ID" value="TPW28400.1"/>
    <property type="molecule type" value="Genomic_DNA"/>
</dbReference>
<dbReference type="GO" id="GO:0016740">
    <property type="term" value="F:transferase activity"/>
    <property type="evidence" value="ECO:0007669"/>
    <property type="project" value="UniProtKB-KW"/>
</dbReference>
<evidence type="ECO:0000256" key="9">
    <source>
        <dbReference type="ARBA" id="ARBA00022842"/>
    </source>
</evidence>
<dbReference type="AlphaFoldDB" id="A0A506U3J0"/>
<dbReference type="Gene3D" id="3.40.50.300">
    <property type="entry name" value="P-loop containing nucleotide triphosphate hydrolases"/>
    <property type="match status" value="1"/>
</dbReference>
<dbReference type="OrthoDB" id="9809275at2"/>
<evidence type="ECO:0000313" key="13">
    <source>
        <dbReference type="Proteomes" id="UP000320314"/>
    </source>
</evidence>
<dbReference type="Gene3D" id="3.30.200.20">
    <property type="entry name" value="Phosphorylase Kinase, domain 1"/>
    <property type="match status" value="1"/>
</dbReference>
<evidence type="ECO:0000259" key="11">
    <source>
        <dbReference type="Pfam" id="PF01636"/>
    </source>
</evidence>
<sequence length="479" mass="52308">MATFDRVLADETATLRAGEDLAMALAPGDCLALSGDLGAGKSTLARALIRALADDEALEVPSPTFTLVQPYALRVPVAHFDLYRIGDPEELEELGLDEALEDGAAIVEWPENAGDLLPADRVRIRLSMEGRGRRMTIEAQGETALRIERSFETRAFLERFARGEAKRRRLADRGVPFARERIHPVAGPSLMLMDAAGRTPDAPDATTPVRAFLAVDGFLRSRGLGAPDIVASDIDDRFFLAEDFGEQGIVDADGAAIPERYEAAIEALSVLHDGPKPGALPLPDGERYTLAPFDKEAMVVEAEPILDRYAAQERDMPIAETDRATFRRLWTELLSRAEEAQQHVMLQGFGSRSLFWLPQHRDEARIGLTGFANAVIGPNAYDVATLVHDPHATISRDLAADLVARYISARQARDEGFDVDAFGRTLAILQVQQATRILAGMTLAGDPASMPRIEAYLAQALEHPALAPLRAFYRRVGIV</sequence>
<keyword evidence="12" id="KW-0808">Transferase</keyword>
<comment type="subcellular location">
    <subcellularLocation>
        <location evidence="1">Cytoplasm</location>
    </subcellularLocation>
</comment>
<keyword evidence="8" id="KW-0067">ATP-binding</keyword>
<evidence type="ECO:0000256" key="10">
    <source>
        <dbReference type="ARBA" id="ARBA00032441"/>
    </source>
</evidence>
<dbReference type="Pfam" id="PF01636">
    <property type="entry name" value="APH"/>
    <property type="match status" value="1"/>
</dbReference>
<evidence type="ECO:0000256" key="6">
    <source>
        <dbReference type="ARBA" id="ARBA00022723"/>
    </source>
</evidence>
<dbReference type="Pfam" id="PF02367">
    <property type="entry name" value="TsaE"/>
    <property type="match status" value="1"/>
</dbReference>
<dbReference type="GO" id="GO:0005524">
    <property type="term" value="F:ATP binding"/>
    <property type="evidence" value="ECO:0007669"/>
    <property type="project" value="UniProtKB-KW"/>
</dbReference>
<name>A0A506U3J0_9HYPH</name>
<dbReference type="InterPro" id="IPR011009">
    <property type="entry name" value="Kinase-like_dom_sf"/>
</dbReference>
<dbReference type="PANTHER" id="PTHR33540">
    <property type="entry name" value="TRNA THREONYLCARBAMOYLADENOSINE BIOSYNTHESIS PROTEIN TSAE"/>
    <property type="match status" value="1"/>
</dbReference>
<dbReference type="Proteomes" id="UP000320314">
    <property type="component" value="Unassembled WGS sequence"/>
</dbReference>
<dbReference type="NCBIfam" id="TIGR00150">
    <property type="entry name" value="T6A_YjeE"/>
    <property type="match status" value="1"/>
</dbReference>
<keyword evidence="9" id="KW-0460">Magnesium</keyword>
<accession>A0A506U3J0</accession>
<dbReference type="InterPro" id="IPR027417">
    <property type="entry name" value="P-loop_NTPase"/>
</dbReference>
<dbReference type="GO" id="GO:0046872">
    <property type="term" value="F:metal ion binding"/>
    <property type="evidence" value="ECO:0007669"/>
    <property type="project" value="UniProtKB-KW"/>
</dbReference>
<dbReference type="GO" id="GO:0002949">
    <property type="term" value="P:tRNA threonylcarbamoyladenosine modification"/>
    <property type="evidence" value="ECO:0007669"/>
    <property type="project" value="InterPro"/>
</dbReference>
<comment type="similarity">
    <text evidence="2">Belongs to the TsaE family.</text>
</comment>
<evidence type="ECO:0000256" key="5">
    <source>
        <dbReference type="ARBA" id="ARBA00022694"/>
    </source>
</evidence>
<dbReference type="PANTHER" id="PTHR33540:SF2">
    <property type="entry name" value="TRNA THREONYLCARBAMOYLADENOSINE BIOSYNTHESIS PROTEIN TSAE"/>
    <property type="match status" value="1"/>
</dbReference>
<evidence type="ECO:0000256" key="4">
    <source>
        <dbReference type="ARBA" id="ARBA00022490"/>
    </source>
</evidence>
<dbReference type="InterPro" id="IPR003442">
    <property type="entry name" value="T6A_TsaE"/>
</dbReference>
<comment type="caution">
    <text evidence="12">The sequence shown here is derived from an EMBL/GenBank/DDBJ whole genome shotgun (WGS) entry which is preliminary data.</text>
</comment>
<dbReference type="Gene3D" id="3.90.1200.10">
    <property type="match status" value="1"/>
</dbReference>
<feature type="domain" description="Aminoglycoside phosphotransferase" evidence="11">
    <location>
        <begin position="201"/>
        <end position="411"/>
    </location>
</feature>
<dbReference type="RefSeq" id="WP_141166831.1">
    <property type="nucleotide sequence ID" value="NZ_VHLH01000015.1"/>
</dbReference>
<keyword evidence="7" id="KW-0547">Nucleotide-binding</keyword>
<dbReference type="SUPFAM" id="SSF52540">
    <property type="entry name" value="P-loop containing nucleoside triphosphate hydrolases"/>
    <property type="match status" value="1"/>
</dbReference>
<organism evidence="12 13">
    <name type="scientific">Pararhizobium mangrovi</name>
    <dbReference type="NCBI Taxonomy" id="2590452"/>
    <lineage>
        <taxon>Bacteria</taxon>
        <taxon>Pseudomonadati</taxon>
        <taxon>Pseudomonadota</taxon>
        <taxon>Alphaproteobacteria</taxon>
        <taxon>Hyphomicrobiales</taxon>
        <taxon>Rhizobiaceae</taxon>
        <taxon>Rhizobium/Agrobacterium group</taxon>
        <taxon>Pararhizobium</taxon>
    </lineage>
</organism>
<evidence type="ECO:0000256" key="7">
    <source>
        <dbReference type="ARBA" id="ARBA00022741"/>
    </source>
</evidence>
<dbReference type="SUPFAM" id="SSF56112">
    <property type="entry name" value="Protein kinase-like (PK-like)"/>
    <property type="match status" value="1"/>
</dbReference>
<protein>
    <recommendedName>
        <fullName evidence="3">tRNA threonylcarbamoyladenosine biosynthesis protein TsaE</fullName>
    </recommendedName>
    <alternativeName>
        <fullName evidence="10">t(6)A37 threonylcarbamoyladenosine biosynthesis protein TsaE</fullName>
    </alternativeName>
</protein>
<keyword evidence="5" id="KW-0819">tRNA processing</keyword>
<proteinExistence type="inferred from homology"/>
<dbReference type="GO" id="GO:0005737">
    <property type="term" value="C:cytoplasm"/>
    <property type="evidence" value="ECO:0007669"/>
    <property type="project" value="UniProtKB-SubCell"/>
</dbReference>
<evidence type="ECO:0000256" key="2">
    <source>
        <dbReference type="ARBA" id="ARBA00007599"/>
    </source>
</evidence>
<reference evidence="12 13" key="1">
    <citation type="submission" date="2019-06" db="EMBL/GenBank/DDBJ databases">
        <authorList>
            <person name="Li M."/>
        </authorList>
    </citation>
    <scope>NUCLEOTIDE SEQUENCE [LARGE SCALE GENOMIC DNA]</scope>
    <source>
        <strain evidence="12 13">BGMRC6574</strain>
    </source>
</reference>
<keyword evidence="6" id="KW-0479">Metal-binding</keyword>
<keyword evidence="13" id="KW-1185">Reference proteome</keyword>
<evidence type="ECO:0000313" key="12">
    <source>
        <dbReference type="EMBL" id="TPW28400.1"/>
    </source>
</evidence>
<keyword evidence="4" id="KW-0963">Cytoplasm</keyword>
<gene>
    <name evidence="12" type="primary">tsaE</name>
    <name evidence="12" type="ORF">FJU11_09650</name>
</gene>
<evidence type="ECO:0000256" key="8">
    <source>
        <dbReference type="ARBA" id="ARBA00022840"/>
    </source>
</evidence>
<dbReference type="InterPro" id="IPR002575">
    <property type="entry name" value="Aminoglycoside_PTrfase"/>
</dbReference>
<evidence type="ECO:0000256" key="3">
    <source>
        <dbReference type="ARBA" id="ARBA00019010"/>
    </source>
</evidence>
<evidence type="ECO:0000256" key="1">
    <source>
        <dbReference type="ARBA" id="ARBA00004496"/>
    </source>
</evidence>